<sequence>MGDMIRWVVLRVRLYRPDHNPVRRRSDRLEAVGVVVTLALLLLSVWPAVVVGRMAYENGTRAERAGVNARRSVTATLVRDAPTTVADEHVGLGAKVEADARWAGPAGKPMTGRVTAPAGAKAGTRVSVWVDARGEPAPPPRRHAETVFDTVTAALLMLAGGAAVSFSGLRGLRCLLDRGRYAAWDAAWAEAARRWRRA</sequence>
<dbReference type="Proteomes" id="UP000586042">
    <property type="component" value="Unassembled WGS sequence"/>
</dbReference>
<reference evidence="2 3" key="1">
    <citation type="submission" date="2020-06" db="EMBL/GenBank/DDBJ databases">
        <title>Nonomuraea sp. SMC257, a novel actinomycete isolated from soil.</title>
        <authorList>
            <person name="Chanama M."/>
        </authorList>
    </citation>
    <scope>NUCLEOTIDE SEQUENCE [LARGE SCALE GENOMIC DNA]</scope>
    <source>
        <strain evidence="2 3">SMC257</strain>
    </source>
</reference>
<feature type="transmembrane region" description="Helical" evidence="1">
    <location>
        <begin position="151"/>
        <end position="172"/>
    </location>
</feature>
<proteinExistence type="predicted"/>
<dbReference type="InterPro" id="IPR039708">
    <property type="entry name" value="MT1774/Rv1733c-like"/>
</dbReference>
<comment type="caution">
    <text evidence="2">The sequence shown here is derived from an EMBL/GenBank/DDBJ whole genome shotgun (WGS) entry which is preliminary data.</text>
</comment>
<protein>
    <submittedName>
        <fullName evidence="2">Uncharacterized protein</fullName>
    </submittedName>
</protein>
<keyword evidence="3" id="KW-1185">Reference proteome</keyword>
<evidence type="ECO:0000256" key="1">
    <source>
        <dbReference type="SAM" id="Phobius"/>
    </source>
</evidence>
<dbReference type="RefSeq" id="WP_175591618.1">
    <property type="nucleotide sequence ID" value="NZ_JABWGN010000008.1"/>
</dbReference>
<keyword evidence="1" id="KW-1133">Transmembrane helix</keyword>
<feature type="transmembrane region" description="Helical" evidence="1">
    <location>
        <begin position="29"/>
        <end position="49"/>
    </location>
</feature>
<name>A0A7Y6I9J8_9ACTN</name>
<evidence type="ECO:0000313" key="2">
    <source>
        <dbReference type="EMBL" id="NUW34183.1"/>
    </source>
</evidence>
<keyword evidence="1" id="KW-0472">Membrane</keyword>
<organism evidence="2 3">
    <name type="scientific">Nonomuraea montanisoli</name>
    <dbReference type="NCBI Taxonomy" id="2741721"/>
    <lineage>
        <taxon>Bacteria</taxon>
        <taxon>Bacillati</taxon>
        <taxon>Actinomycetota</taxon>
        <taxon>Actinomycetes</taxon>
        <taxon>Streptosporangiales</taxon>
        <taxon>Streptosporangiaceae</taxon>
        <taxon>Nonomuraea</taxon>
    </lineage>
</organism>
<dbReference type="EMBL" id="JABWGN010000008">
    <property type="protein sequence ID" value="NUW34183.1"/>
    <property type="molecule type" value="Genomic_DNA"/>
</dbReference>
<dbReference type="PANTHER" id="PTHR42305">
    <property type="entry name" value="MEMBRANE PROTEIN RV1733C-RELATED"/>
    <property type="match status" value="1"/>
</dbReference>
<dbReference type="PANTHER" id="PTHR42305:SF1">
    <property type="entry name" value="MEMBRANE PROTEIN RV1733C-RELATED"/>
    <property type="match status" value="1"/>
</dbReference>
<dbReference type="AlphaFoldDB" id="A0A7Y6I9J8"/>
<gene>
    <name evidence="2" type="ORF">HTZ77_22485</name>
</gene>
<evidence type="ECO:0000313" key="3">
    <source>
        <dbReference type="Proteomes" id="UP000586042"/>
    </source>
</evidence>
<accession>A0A7Y6I9J8</accession>
<keyword evidence="1" id="KW-0812">Transmembrane</keyword>